<reference evidence="1 2" key="2">
    <citation type="journal article" date="2018" name="Nature">
        <title>Mutant phenotypes for thousands of bacterial genes of unknown function.</title>
        <authorList>
            <person name="Price M.N."/>
            <person name="Wetmore K.M."/>
            <person name="Waters R.J."/>
            <person name="Callaghan M."/>
            <person name="Ray J."/>
            <person name="Liu H."/>
            <person name="Kuehl J.V."/>
            <person name="Melnyk R.A."/>
            <person name="Lamson J.S."/>
            <person name="Suh Y."/>
            <person name="Carlson H.K."/>
            <person name="Esquivel Z."/>
            <person name="Sadeeshkumar H."/>
            <person name="Chakraborty R."/>
            <person name="Zane G.M."/>
            <person name="Rubin B.E."/>
            <person name="Wall J.D."/>
            <person name="Visel A."/>
            <person name="Bristow J."/>
            <person name="Blow M.J."/>
            <person name="Arkin A.P."/>
            <person name="Deutschbauer A.M."/>
        </authorList>
    </citation>
    <scope>NUCLEOTIDE SEQUENCE [LARGE SCALE GENOMIC DNA]</scope>
    <source>
        <strain evidence="1 2">FW300-N1B4</strain>
    </source>
</reference>
<evidence type="ECO:0000313" key="2">
    <source>
        <dbReference type="Proteomes" id="UP000076489"/>
    </source>
</evidence>
<accession>A0A166QQ53</accession>
<gene>
    <name evidence="1" type="ORF">A1D17_03780</name>
</gene>
<sequence>MPQVEKWVIRKADGSQVQSFKIDRQGKAVSCLLPGAPITDDFQNAPLAFGNKAEAEALLTALTVLVSTEYADATVVSDKQATTCGVERIATASGATIDWVSEDESNTPRGEVSWLKSGPEEISLGFRGREAGQPSSWSGALVLKRTVDVQTLTASYDEIPDLLSKPFKKVPYTVVGRFSDDGFKSFTGVWTEGVDTPSVYELNIDIE</sequence>
<reference evidence="2" key="1">
    <citation type="submission" date="2016-03" db="EMBL/GenBank/DDBJ databases">
        <authorList>
            <person name="Ray J."/>
            <person name="Price M."/>
            <person name="Deutschbauer A."/>
        </authorList>
    </citation>
    <scope>NUCLEOTIDE SEQUENCE [LARGE SCALE GENOMIC DNA]</scope>
    <source>
        <strain evidence="2">FW300-N1B4</strain>
    </source>
</reference>
<dbReference type="Proteomes" id="UP000076489">
    <property type="component" value="Unassembled WGS sequence"/>
</dbReference>
<dbReference type="RefSeq" id="WP_063340716.1">
    <property type="nucleotide sequence ID" value="NZ_LUKJ01000002.1"/>
</dbReference>
<proteinExistence type="predicted"/>
<dbReference type="EMBL" id="LUKJ01000002">
    <property type="protein sequence ID" value="KZN20670.1"/>
    <property type="molecule type" value="Genomic_DNA"/>
</dbReference>
<dbReference type="AlphaFoldDB" id="A0A166QQ53"/>
<name>A0A166QQ53_PSEFL</name>
<organism evidence="1 2">
    <name type="scientific">Pseudomonas fluorescens</name>
    <dbReference type="NCBI Taxonomy" id="294"/>
    <lineage>
        <taxon>Bacteria</taxon>
        <taxon>Pseudomonadati</taxon>
        <taxon>Pseudomonadota</taxon>
        <taxon>Gammaproteobacteria</taxon>
        <taxon>Pseudomonadales</taxon>
        <taxon>Pseudomonadaceae</taxon>
        <taxon>Pseudomonas</taxon>
    </lineage>
</organism>
<evidence type="ECO:0000313" key="1">
    <source>
        <dbReference type="EMBL" id="KZN20670.1"/>
    </source>
</evidence>
<protein>
    <submittedName>
        <fullName evidence="1">Uncharacterized protein</fullName>
    </submittedName>
</protein>
<comment type="caution">
    <text evidence="1">The sequence shown here is derived from an EMBL/GenBank/DDBJ whole genome shotgun (WGS) entry which is preliminary data.</text>
</comment>